<dbReference type="GO" id="GO:0009289">
    <property type="term" value="C:pilus"/>
    <property type="evidence" value="ECO:0007669"/>
    <property type="project" value="UniProtKB-SubCell"/>
</dbReference>
<accession>A0A414MHG7</accession>
<dbReference type="PROSITE" id="PS51257">
    <property type="entry name" value="PROKAR_LIPOPROTEIN"/>
    <property type="match status" value="1"/>
</dbReference>
<evidence type="ECO:0000256" key="5">
    <source>
        <dbReference type="SAM" id="SignalP"/>
    </source>
</evidence>
<evidence type="ECO:0000313" key="7">
    <source>
        <dbReference type="EMBL" id="RHF10991.1"/>
    </source>
</evidence>
<dbReference type="EMBL" id="QSLA01000003">
    <property type="protein sequence ID" value="RHF10991.1"/>
    <property type="molecule type" value="Genomic_DNA"/>
</dbReference>
<feature type="signal peptide" evidence="5">
    <location>
        <begin position="1"/>
        <end position="21"/>
    </location>
</feature>
<evidence type="ECO:0000256" key="1">
    <source>
        <dbReference type="ARBA" id="ARBA00004561"/>
    </source>
</evidence>
<sequence length="367" mass="38733">MKKIKFLAVALAAFTMFSCTNDEVENLGNNAPGEQAVLTIKLKGDGDNQAQSRAAGPATDTEDAVINDYLVFLFRDGGALDCAPYESNSNTAATITTGTTAAKKAYVVANTGALANGPFKDVKTESDLLTATADLMVKGDQNTSTQRKNNLWMSGESEVKFNGGTNAQVAVSLSFVAAKIQLIVKDNRKNMTGGTIQIEDKEVVLLFAGQKGKFFGTSAEKSAQTHFYTGDNTYNTPFDTNVTTSTALSDAVTVPFAPNAGGTVFNHFYTFGNDGTTQPAILAIKSTKTVNSTPSIIYYPVHFTIADAKETIEPGKSYTVTVTLNGDVEAGGGGGTTDPEEPVVSSSIDVTVTAAQWVTQPVSKEFN</sequence>
<gene>
    <name evidence="7" type="ORF">DW701_03585</name>
</gene>
<evidence type="ECO:0000256" key="3">
    <source>
        <dbReference type="ARBA" id="ARBA00022729"/>
    </source>
</evidence>
<evidence type="ECO:0000256" key="2">
    <source>
        <dbReference type="ARBA" id="ARBA00006011"/>
    </source>
</evidence>
<feature type="domain" description="Major fimbrial subunit protein N-terminal" evidence="6">
    <location>
        <begin position="36"/>
        <end position="160"/>
    </location>
</feature>
<name>A0A414MHG7_9BACE</name>
<comment type="similarity">
    <text evidence="2">Belongs to the bacteroidetes fimbrillin superfamily. FimA/Mfa1 family.</text>
</comment>
<proteinExistence type="inferred from homology"/>
<keyword evidence="3 5" id="KW-0732">Signal</keyword>
<dbReference type="Pfam" id="PF06321">
    <property type="entry name" value="P_gingi_FimA"/>
    <property type="match status" value="1"/>
</dbReference>
<comment type="caution">
    <text evidence="7">The sequence shown here is derived from an EMBL/GenBank/DDBJ whole genome shotgun (WGS) entry which is preliminary data.</text>
</comment>
<evidence type="ECO:0000259" key="6">
    <source>
        <dbReference type="Pfam" id="PF06321"/>
    </source>
</evidence>
<dbReference type="Pfam" id="PF21514">
    <property type="entry name" value="FimA-like_C"/>
    <property type="match status" value="1"/>
</dbReference>
<evidence type="ECO:0000256" key="4">
    <source>
        <dbReference type="ARBA" id="ARBA00023263"/>
    </source>
</evidence>
<dbReference type="Proteomes" id="UP000283538">
    <property type="component" value="Unassembled WGS sequence"/>
</dbReference>
<dbReference type="Gene3D" id="2.60.40.3690">
    <property type="match status" value="1"/>
</dbReference>
<feature type="chain" id="PRO_5019359671" description="Major fimbrial subunit protein N-terminal domain-containing protein" evidence="5">
    <location>
        <begin position="22"/>
        <end position="367"/>
    </location>
</feature>
<dbReference type="InterPro" id="IPR029141">
    <property type="entry name" value="FimA_N"/>
</dbReference>
<reference evidence="7 8" key="1">
    <citation type="submission" date="2018-08" db="EMBL/GenBank/DDBJ databases">
        <title>A genome reference for cultivated species of the human gut microbiota.</title>
        <authorList>
            <person name="Zou Y."/>
            <person name="Xue W."/>
            <person name="Luo G."/>
        </authorList>
    </citation>
    <scope>NUCLEOTIDE SEQUENCE [LARGE SCALE GENOMIC DNA]</scope>
    <source>
        <strain evidence="7 8">AM26-26AC</strain>
    </source>
</reference>
<keyword evidence="4" id="KW-0281">Fimbrium</keyword>
<protein>
    <recommendedName>
        <fullName evidence="6">Major fimbrial subunit protein N-terminal domain-containing protein</fullName>
    </recommendedName>
</protein>
<dbReference type="RefSeq" id="WP_004295398.1">
    <property type="nucleotide sequence ID" value="NZ_JAQECU010000006.1"/>
</dbReference>
<comment type="subcellular location">
    <subcellularLocation>
        <location evidence="1">Fimbrium</location>
    </subcellularLocation>
</comment>
<organism evidence="7 8">
    <name type="scientific">Bacteroides eggerthii</name>
    <dbReference type="NCBI Taxonomy" id="28111"/>
    <lineage>
        <taxon>Bacteria</taxon>
        <taxon>Pseudomonadati</taxon>
        <taxon>Bacteroidota</taxon>
        <taxon>Bacteroidia</taxon>
        <taxon>Bacteroidales</taxon>
        <taxon>Bacteroidaceae</taxon>
        <taxon>Bacteroides</taxon>
    </lineage>
</organism>
<evidence type="ECO:0000313" key="8">
    <source>
        <dbReference type="Proteomes" id="UP000283538"/>
    </source>
</evidence>
<dbReference type="Gene3D" id="2.60.40.2580">
    <property type="match status" value="1"/>
</dbReference>
<dbReference type="AlphaFoldDB" id="A0A414MHG7"/>